<keyword evidence="7" id="KW-0479">Metal-binding</keyword>
<evidence type="ECO:0000256" key="12">
    <source>
        <dbReference type="ARBA" id="ARBA00023136"/>
    </source>
</evidence>
<dbReference type="AlphaFoldDB" id="A0AAV0JVH5"/>
<dbReference type="GO" id="GO:0008270">
    <property type="term" value="F:zinc ion binding"/>
    <property type="evidence" value="ECO:0007669"/>
    <property type="project" value="UniProtKB-KW"/>
</dbReference>
<reference evidence="18" key="1">
    <citation type="submission" date="2022-08" db="EMBL/GenBank/DDBJ databases">
        <authorList>
            <person name="Gutierrez-Valencia J."/>
        </authorList>
    </citation>
    <scope>NUCLEOTIDE SEQUENCE</scope>
</reference>
<dbReference type="PANTHER" id="PTHR46913:SF1">
    <property type="entry name" value="RING-H2 FINGER PROTEIN ATL16"/>
    <property type="match status" value="1"/>
</dbReference>
<comment type="similarity">
    <text evidence="13">Belongs to the RING-type zinc finger family. ATL subfamily.</text>
</comment>
<keyword evidence="5" id="KW-0808">Transferase</keyword>
<evidence type="ECO:0000256" key="10">
    <source>
        <dbReference type="ARBA" id="ARBA00022833"/>
    </source>
</evidence>
<organism evidence="18 19">
    <name type="scientific">Linum tenue</name>
    <dbReference type="NCBI Taxonomy" id="586396"/>
    <lineage>
        <taxon>Eukaryota</taxon>
        <taxon>Viridiplantae</taxon>
        <taxon>Streptophyta</taxon>
        <taxon>Embryophyta</taxon>
        <taxon>Tracheophyta</taxon>
        <taxon>Spermatophyta</taxon>
        <taxon>Magnoliopsida</taxon>
        <taxon>eudicotyledons</taxon>
        <taxon>Gunneridae</taxon>
        <taxon>Pentapetalae</taxon>
        <taxon>rosids</taxon>
        <taxon>fabids</taxon>
        <taxon>Malpighiales</taxon>
        <taxon>Linaceae</taxon>
        <taxon>Linum</taxon>
    </lineage>
</organism>
<dbReference type="PROSITE" id="PS50089">
    <property type="entry name" value="ZF_RING_2"/>
    <property type="match status" value="1"/>
</dbReference>
<keyword evidence="9" id="KW-0833">Ubl conjugation pathway</keyword>
<comment type="catalytic activity">
    <reaction evidence="1">
        <text>S-ubiquitinyl-[E2 ubiquitin-conjugating enzyme]-L-cysteine + [acceptor protein]-L-lysine = [E2 ubiquitin-conjugating enzyme]-L-cysteine + N(6)-ubiquitinyl-[acceptor protein]-L-lysine.</text>
        <dbReference type="EC" id="2.3.2.27"/>
    </reaction>
</comment>
<evidence type="ECO:0000256" key="13">
    <source>
        <dbReference type="ARBA" id="ARBA00024209"/>
    </source>
</evidence>
<keyword evidence="19" id="KW-1185">Reference proteome</keyword>
<feature type="transmembrane region" description="Helical" evidence="16">
    <location>
        <begin position="12"/>
        <end position="30"/>
    </location>
</feature>
<keyword evidence="12 16" id="KW-0472">Membrane</keyword>
<keyword evidence="10" id="KW-0862">Zinc</keyword>
<accession>A0AAV0JVH5</accession>
<name>A0AAV0JVH5_9ROSI</name>
<dbReference type="InterPro" id="IPR001841">
    <property type="entry name" value="Znf_RING"/>
</dbReference>
<dbReference type="CDD" id="cd16461">
    <property type="entry name" value="RING-H2_EL5-like"/>
    <property type="match status" value="1"/>
</dbReference>
<feature type="compositionally biased region" description="Basic and acidic residues" evidence="15">
    <location>
        <begin position="162"/>
        <end position="172"/>
    </location>
</feature>
<evidence type="ECO:0000259" key="17">
    <source>
        <dbReference type="PROSITE" id="PS50089"/>
    </source>
</evidence>
<sequence>MAGGDHPTEISPLMIGILGMLAGAIAVATYHCIAVGCYQIHPPDSPQNDAAVGDQENDEEASRSRSTASSNSNSSAALIPVVRYSKERSLEAAAAGSTTATTCSVCLSDFTEGEPVRALPVCSHVFHVACIDRWLLSHPNCPVCRANTLPVPHVALTVPDRGGDGFEPREGSRAAGGRSVGYFVA</sequence>
<evidence type="ECO:0000256" key="4">
    <source>
        <dbReference type="ARBA" id="ARBA00012483"/>
    </source>
</evidence>
<dbReference type="Proteomes" id="UP001154282">
    <property type="component" value="Unassembled WGS sequence"/>
</dbReference>
<dbReference type="EMBL" id="CAMGYJ010000005">
    <property type="protein sequence ID" value="CAI0412873.1"/>
    <property type="molecule type" value="Genomic_DNA"/>
</dbReference>
<comment type="subcellular location">
    <subcellularLocation>
        <location evidence="2">Membrane</location>
        <topology evidence="2">Single-pass membrane protein</topology>
    </subcellularLocation>
</comment>
<comment type="pathway">
    <text evidence="3">Protein modification; protein ubiquitination.</text>
</comment>
<evidence type="ECO:0000256" key="5">
    <source>
        <dbReference type="ARBA" id="ARBA00022679"/>
    </source>
</evidence>
<proteinExistence type="inferred from homology"/>
<protein>
    <recommendedName>
        <fullName evidence="4">RING-type E3 ubiquitin transferase</fullName>
        <ecNumber evidence="4">2.3.2.27</ecNumber>
    </recommendedName>
</protein>
<dbReference type="GO" id="GO:0016020">
    <property type="term" value="C:membrane"/>
    <property type="evidence" value="ECO:0007669"/>
    <property type="project" value="UniProtKB-SubCell"/>
</dbReference>
<keyword evidence="11 16" id="KW-1133">Transmembrane helix</keyword>
<evidence type="ECO:0000256" key="8">
    <source>
        <dbReference type="ARBA" id="ARBA00022771"/>
    </source>
</evidence>
<evidence type="ECO:0000256" key="14">
    <source>
        <dbReference type="PROSITE-ProRule" id="PRU00175"/>
    </source>
</evidence>
<evidence type="ECO:0000256" key="2">
    <source>
        <dbReference type="ARBA" id="ARBA00004167"/>
    </source>
</evidence>
<dbReference type="GO" id="GO:0061630">
    <property type="term" value="F:ubiquitin protein ligase activity"/>
    <property type="evidence" value="ECO:0007669"/>
    <property type="project" value="UniProtKB-EC"/>
</dbReference>
<evidence type="ECO:0000313" key="19">
    <source>
        <dbReference type="Proteomes" id="UP001154282"/>
    </source>
</evidence>
<feature type="domain" description="RING-type" evidence="17">
    <location>
        <begin position="103"/>
        <end position="145"/>
    </location>
</feature>
<dbReference type="SMART" id="SM00184">
    <property type="entry name" value="RING"/>
    <property type="match status" value="1"/>
</dbReference>
<feature type="region of interest" description="Disordered" evidence="15">
    <location>
        <begin position="46"/>
        <end position="74"/>
    </location>
</feature>
<dbReference type="InterPro" id="IPR013083">
    <property type="entry name" value="Znf_RING/FYVE/PHD"/>
</dbReference>
<comment type="caution">
    <text evidence="18">The sequence shown here is derived from an EMBL/GenBank/DDBJ whole genome shotgun (WGS) entry which is preliminary data.</text>
</comment>
<keyword evidence="8 14" id="KW-0863">Zinc-finger</keyword>
<gene>
    <name evidence="18" type="ORF">LITE_LOCUS15726</name>
</gene>
<dbReference type="EC" id="2.3.2.27" evidence="4"/>
<dbReference type="SUPFAM" id="SSF57850">
    <property type="entry name" value="RING/U-box"/>
    <property type="match status" value="1"/>
</dbReference>
<dbReference type="InterPro" id="IPR044600">
    <property type="entry name" value="ATL1/ATL16-like"/>
</dbReference>
<evidence type="ECO:0000256" key="9">
    <source>
        <dbReference type="ARBA" id="ARBA00022786"/>
    </source>
</evidence>
<dbReference type="Gene3D" id="3.30.40.10">
    <property type="entry name" value="Zinc/RING finger domain, C3HC4 (zinc finger)"/>
    <property type="match status" value="1"/>
</dbReference>
<keyword evidence="6 16" id="KW-0812">Transmembrane</keyword>
<evidence type="ECO:0000256" key="7">
    <source>
        <dbReference type="ARBA" id="ARBA00022723"/>
    </source>
</evidence>
<dbReference type="PANTHER" id="PTHR46913">
    <property type="entry name" value="RING-H2 FINGER PROTEIN ATL16"/>
    <property type="match status" value="1"/>
</dbReference>
<evidence type="ECO:0000313" key="18">
    <source>
        <dbReference type="EMBL" id="CAI0412873.1"/>
    </source>
</evidence>
<feature type="compositionally biased region" description="Low complexity" evidence="15">
    <location>
        <begin position="64"/>
        <end position="74"/>
    </location>
</feature>
<evidence type="ECO:0000256" key="11">
    <source>
        <dbReference type="ARBA" id="ARBA00022989"/>
    </source>
</evidence>
<evidence type="ECO:0000256" key="1">
    <source>
        <dbReference type="ARBA" id="ARBA00000900"/>
    </source>
</evidence>
<evidence type="ECO:0000256" key="3">
    <source>
        <dbReference type="ARBA" id="ARBA00004906"/>
    </source>
</evidence>
<feature type="region of interest" description="Disordered" evidence="15">
    <location>
        <begin position="162"/>
        <end position="185"/>
    </location>
</feature>
<dbReference type="GO" id="GO:0016567">
    <property type="term" value="P:protein ubiquitination"/>
    <property type="evidence" value="ECO:0007669"/>
    <property type="project" value="InterPro"/>
</dbReference>
<dbReference type="Pfam" id="PF13639">
    <property type="entry name" value="zf-RING_2"/>
    <property type="match status" value="1"/>
</dbReference>
<evidence type="ECO:0000256" key="15">
    <source>
        <dbReference type="SAM" id="MobiDB-lite"/>
    </source>
</evidence>
<evidence type="ECO:0000256" key="16">
    <source>
        <dbReference type="SAM" id="Phobius"/>
    </source>
</evidence>
<evidence type="ECO:0000256" key="6">
    <source>
        <dbReference type="ARBA" id="ARBA00022692"/>
    </source>
</evidence>